<reference evidence="3 4" key="1">
    <citation type="submission" date="2024-07" db="EMBL/GenBank/DDBJ databases">
        <title>Section-level genome sequencing and comparative genomics of Aspergillus sections Usti and Cavernicolus.</title>
        <authorList>
            <consortium name="Lawrence Berkeley National Laboratory"/>
            <person name="Nybo J.L."/>
            <person name="Vesth T.C."/>
            <person name="Theobald S."/>
            <person name="Frisvad J.C."/>
            <person name="Larsen T.O."/>
            <person name="Kjaerboelling I."/>
            <person name="Rothschild-Mancinelli K."/>
            <person name="Lyhne E.K."/>
            <person name="Kogle M.E."/>
            <person name="Barry K."/>
            <person name="Clum A."/>
            <person name="Na H."/>
            <person name="Ledsgaard L."/>
            <person name="Lin J."/>
            <person name="Lipzen A."/>
            <person name="Kuo A."/>
            <person name="Riley R."/>
            <person name="Mondo S."/>
            <person name="LaButti K."/>
            <person name="Haridas S."/>
            <person name="Pangalinan J."/>
            <person name="Salamov A.A."/>
            <person name="Simmons B.A."/>
            <person name="Magnuson J.K."/>
            <person name="Chen J."/>
            <person name="Drula E."/>
            <person name="Henrissat B."/>
            <person name="Wiebenga A."/>
            <person name="Lubbers R.J."/>
            <person name="Gomes A.C."/>
            <person name="Macurrencykelacurrency M.R."/>
            <person name="Stajich J."/>
            <person name="Grigoriev I.V."/>
            <person name="Mortensen U.H."/>
            <person name="De vries R.P."/>
            <person name="Baker S.E."/>
            <person name="Andersen M.R."/>
        </authorList>
    </citation>
    <scope>NUCLEOTIDE SEQUENCE [LARGE SCALE GENOMIC DNA]</scope>
    <source>
        <strain evidence="3 4">CBS 756.74</strain>
    </source>
</reference>
<accession>A0ABR4L4B6</accession>
<evidence type="ECO:0000256" key="1">
    <source>
        <dbReference type="SAM" id="MobiDB-lite"/>
    </source>
</evidence>
<evidence type="ECO:0000313" key="4">
    <source>
        <dbReference type="Proteomes" id="UP001610444"/>
    </source>
</evidence>
<dbReference type="GeneID" id="98157706"/>
<evidence type="ECO:0000256" key="2">
    <source>
        <dbReference type="SAM" id="SignalP"/>
    </source>
</evidence>
<dbReference type="EMBL" id="JBFXLR010000003">
    <property type="protein sequence ID" value="KAL2859385.1"/>
    <property type="molecule type" value="Genomic_DNA"/>
</dbReference>
<keyword evidence="4" id="KW-1185">Reference proteome</keyword>
<keyword evidence="2" id="KW-0732">Signal</keyword>
<gene>
    <name evidence="3" type="ORF">BJX68DRAFT_252335</name>
</gene>
<proteinExistence type="predicted"/>
<feature type="signal peptide" evidence="2">
    <location>
        <begin position="1"/>
        <end position="19"/>
    </location>
</feature>
<feature type="region of interest" description="Disordered" evidence="1">
    <location>
        <begin position="229"/>
        <end position="253"/>
    </location>
</feature>
<evidence type="ECO:0000313" key="3">
    <source>
        <dbReference type="EMBL" id="KAL2859385.1"/>
    </source>
</evidence>
<feature type="chain" id="PRO_5047484383" evidence="2">
    <location>
        <begin position="20"/>
        <end position="253"/>
    </location>
</feature>
<name>A0ABR4L4B6_9EURO</name>
<dbReference type="RefSeq" id="XP_070904319.1">
    <property type="nucleotide sequence ID" value="XM_071042542.1"/>
</dbReference>
<protein>
    <submittedName>
        <fullName evidence="3">Uncharacterized protein</fullName>
    </submittedName>
</protein>
<organism evidence="3 4">
    <name type="scientific">Aspergillus pseudodeflectus</name>
    <dbReference type="NCBI Taxonomy" id="176178"/>
    <lineage>
        <taxon>Eukaryota</taxon>
        <taxon>Fungi</taxon>
        <taxon>Dikarya</taxon>
        <taxon>Ascomycota</taxon>
        <taxon>Pezizomycotina</taxon>
        <taxon>Eurotiomycetes</taxon>
        <taxon>Eurotiomycetidae</taxon>
        <taxon>Eurotiales</taxon>
        <taxon>Aspergillaceae</taxon>
        <taxon>Aspergillus</taxon>
        <taxon>Aspergillus subgen. Nidulantes</taxon>
    </lineage>
</organism>
<sequence>MLLNTLVTFLAIIARPALASWALTHHVIIHNITTGILPDYIVESTVYPTASVFPTSTSIAVWTDYLPATQNGLGRAVINVTTSYLILPTKPTNLPVLTDPPTASATPIETNYYIPVTVSNPESCTLTDFTYTDTIGIRVPTPLAARATGSHLALLVTTYESTISTNLGGQPVTTLICDVYLKSGAVPVVDGDLEVYGAGLLSETRRPRGRVGVLELTLRRLSAAAIRHQQPGRLTPSLRRRRQVGGQEAGAAR</sequence>
<dbReference type="Proteomes" id="UP001610444">
    <property type="component" value="Unassembled WGS sequence"/>
</dbReference>
<comment type="caution">
    <text evidence="3">The sequence shown here is derived from an EMBL/GenBank/DDBJ whole genome shotgun (WGS) entry which is preliminary data.</text>
</comment>